<dbReference type="Pfam" id="PF02365">
    <property type="entry name" value="NAM"/>
    <property type="match status" value="1"/>
</dbReference>
<dbReference type="GO" id="GO:0006355">
    <property type="term" value="P:regulation of DNA-templated transcription"/>
    <property type="evidence" value="ECO:0007669"/>
    <property type="project" value="InterPro"/>
</dbReference>
<dbReference type="AlphaFoldDB" id="A0AAV8SST6"/>
<dbReference type="PROSITE" id="PS51005">
    <property type="entry name" value="NAC"/>
    <property type="match status" value="1"/>
</dbReference>
<evidence type="ECO:0000259" key="5">
    <source>
        <dbReference type="PROSITE" id="PS51005"/>
    </source>
</evidence>
<evidence type="ECO:0000313" key="6">
    <source>
        <dbReference type="EMBL" id="KAJ8755352.1"/>
    </source>
</evidence>
<dbReference type="GO" id="GO:0003677">
    <property type="term" value="F:DNA binding"/>
    <property type="evidence" value="ECO:0007669"/>
    <property type="project" value="UniProtKB-KW"/>
</dbReference>
<reference evidence="6 7" key="1">
    <citation type="submission" date="2021-09" db="EMBL/GenBank/DDBJ databases">
        <title>Genomic insights and catalytic innovation underlie evolution of tropane alkaloids biosynthesis.</title>
        <authorList>
            <person name="Wang Y.-J."/>
            <person name="Tian T."/>
            <person name="Huang J.-P."/>
            <person name="Huang S.-X."/>
        </authorList>
    </citation>
    <scope>NUCLEOTIDE SEQUENCE [LARGE SCALE GENOMIC DNA]</scope>
    <source>
        <strain evidence="6">KIB-2018</strain>
        <tissue evidence="6">Leaf</tissue>
    </source>
</reference>
<sequence>MLPHGFKFNPTDEELIQILDGKVRGQEMPLHVIVQANVYDHEPQDLERNQGVTSSENESYYYCKKENDSREVFGRGWWKATSHVKKVQPNEHLSGYKRPLTYHRFKDMNRNRQNAIKANWIMHEYSLESTLTQWRLCRIKYKGNRNFKKQEEIENMRQNCPFTDNSNAMIRNEVVSAGAGQLEYPLTLANFAVSAGNNAIHSPYLECWNMEQQLPQHSYGDPSPQVPVPFLGNNASSYVVEQQEHYSEFTEPPFLSPWPWQN</sequence>
<keyword evidence="1" id="KW-0805">Transcription regulation</keyword>
<dbReference type="PANTHER" id="PTHR31719:SF94">
    <property type="entry name" value="PROTEIN ATAF2"/>
    <property type="match status" value="1"/>
</dbReference>
<evidence type="ECO:0000256" key="2">
    <source>
        <dbReference type="ARBA" id="ARBA00023125"/>
    </source>
</evidence>
<evidence type="ECO:0000256" key="3">
    <source>
        <dbReference type="ARBA" id="ARBA00023163"/>
    </source>
</evidence>
<keyword evidence="4" id="KW-0539">Nucleus</keyword>
<protein>
    <recommendedName>
        <fullName evidence="5">NAC domain-containing protein</fullName>
    </recommendedName>
</protein>
<evidence type="ECO:0000256" key="4">
    <source>
        <dbReference type="ARBA" id="ARBA00023242"/>
    </source>
</evidence>
<dbReference type="PANTHER" id="PTHR31719">
    <property type="entry name" value="NAC TRANSCRIPTION FACTOR 56"/>
    <property type="match status" value="1"/>
</dbReference>
<dbReference type="Gene3D" id="2.170.150.80">
    <property type="entry name" value="NAC domain"/>
    <property type="match status" value="1"/>
</dbReference>
<dbReference type="InterPro" id="IPR036093">
    <property type="entry name" value="NAC_dom_sf"/>
</dbReference>
<evidence type="ECO:0000313" key="7">
    <source>
        <dbReference type="Proteomes" id="UP001159364"/>
    </source>
</evidence>
<feature type="domain" description="NAC" evidence="5">
    <location>
        <begin position="2"/>
        <end position="142"/>
    </location>
</feature>
<gene>
    <name evidence="6" type="ORF">K2173_019150</name>
</gene>
<keyword evidence="7" id="KW-1185">Reference proteome</keyword>
<comment type="caution">
    <text evidence="6">The sequence shown here is derived from an EMBL/GenBank/DDBJ whole genome shotgun (WGS) entry which is preliminary data.</text>
</comment>
<accession>A0AAV8SST6</accession>
<name>A0AAV8SST6_9ROSI</name>
<keyword evidence="2" id="KW-0238">DNA-binding</keyword>
<organism evidence="6 7">
    <name type="scientific">Erythroxylum novogranatense</name>
    <dbReference type="NCBI Taxonomy" id="1862640"/>
    <lineage>
        <taxon>Eukaryota</taxon>
        <taxon>Viridiplantae</taxon>
        <taxon>Streptophyta</taxon>
        <taxon>Embryophyta</taxon>
        <taxon>Tracheophyta</taxon>
        <taxon>Spermatophyta</taxon>
        <taxon>Magnoliopsida</taxon>
        <taxon>eudicotyledons</taxon>
        <taxon>Gunneridae</taxon>
        <taxon>Pentapetalae</taxon>
        <taxon>rosids</taxon>
        <taxon>fabids</taxon>
        <taxon>Malpighiales</taxon>
        <taxon>Erythroxylaceae</taxon>
        <taxon>Erythroxylum</taxon>
    </lineage>
</organism>
<dbReference type="InterPro" id="IPR003441">
    <property type="entry name" value="NAC-dom"/>
</dbReference>
<proteinExistence type="predicted"/>
<dbReference type="EMBL" id="JAIWQS010000009">
    <property type="protein sequence ID" value="KAJ8755352.1"/>
    <property type="molecule type" value="Genomic_DNA"/>
</dbReference>
<evidence type="ECO:0000256" key="1">
    <source>
        <dbReference type="ARBA" id="ARBA00023015"/>
    </source>
</evidence>
<dbReference type="SUPFAM" id="SSF101941">
    <property type="entry name" value="NAC domain"/>
    <property type="match status" value="1"/>
</dbReference>
<dbReference type="Proteomes" id="UP001159364">
    <property type="component" value="Linkage Group LG09"/>
</dbReference>
<keyword evidence="3" id="KW-0804">Transcription</keyword>